<protein>
    <submittedName>
        <fullName evidence="2">Uncharacterized protein</fullName>
    </submittedName>
</protein>
<dbReference type="AlphaFoldDB" id="A0A3N4IBS2"/>
<evidence type="ECO:0000256" key="1">
    <source>
        <dbReference type="SAM" id="MobiDB-lite"/>
    </source>
</evidence>
<evidence type="ECO:0000313" key="3">
    <source>
        <dbReference type="Proteomes" id="UP000275078"/>
    </source>
</evidence>
<sequence>MHPQTSPSPEKDESKEDQKLDHKHQDYQAPAQIPSLVLRHIPRIDLNDLPTISPPPFISPTTHQTFLSHFSTLPASARGQIISFDEDEADVRLKQTDFTFDIFLTTYLLLCRHHGFDSETFTQNPPTYPPALWPAIEDVLLFFLKTLQPYFSSIGVPFAVRTHFVTSRDTGFMHGTASCFKCDPREPLLDLLLELGDPNISASESVLLRRHEAGLLRDGQVQLVEIVLRGVMVQLGAMIEVECAEEELRLRRMMGVCTKARELLLGLLVHRNFRSERLEGLLLGYLREEGVNWRVVRGVEAAEKRREREKLRMNEEEL</sequence>
<gene>
    <name evidence="2" type="ORF">BJ508DRAFT_324568</name>
</gene>
<feature type="region of interest" description="Disordered" evidence="1">
    <location>
        <begin position="1"/>
        <end position="26"/>
    </location>
</feature>
<dbReference type="Proteomes" id="UP000275078">
    <property type="component" value="Unassembled WGS sequence"/>
</dbReference>
<name>A0A3N4IBS2_ASCIM</name>
<organism evidence="2 3">
    <name type="scientific">Ascobolus immersus RN42</name>
    <dbReference type="NCBI Taxonomy" id="1160509"/>
    <lineage>
        <taxon>Eukaryota</taxon>
        <taxon>Fungi</taxon>
        <taxon>Dikarya</taxon>
        <taxon>Ascomycota</taxon>
        <taxon>Pezizomycotina</taxon>
        <taxon>Pezizomycetes</taxon>
        <taxon>Pezizales</taxon>
        <taxon>Ascobolaceae</taxon>
        <taxon>Ascobolus</taxon>
    </lineage>
</organism>
<proteinExistence type="predicted"/>
<evidence type="ECO:0000313" key="2">
    <source>
        <dbReference type="EMBL" id="RPA83542.1"/>
    </source>
</evidence>
<reference evidence="2 3" key="1">
    <citation type="journal article" date="2018" name="Nat. Ecol. Evol.">
        <title>Pezizomycetes genomes reveal the molecular basis of ectomycorrhizal truffle lifestyle.</title>
        <authorList>
            <person name="Murat C."/>
            <person name="Payen T."/>
            <person name="Noel B."/>
            <person name="Kuo A."/>
            <person name="Morin E."/>
            <person name="Chen J."/>
            <person name="Kohler A."/>
            <person name="Krizsan K."/>
            <person name="Balestrini R."/>
            <person name="Da Silva C."/>
            <person name="Montanini B."/>
            <person name="Hainaut M."/>
            <person name="Levati E."/>
            <person name="Barry K.W."/>
            <person name="Belfiori B."/>
            <person name="Cichocki N."/>
            <person name="Clum A."/>
            <person name="Dockter R.B."/>
            <person name="Fauchery L."/>
            <person name="Guy J."/>
            <person name="Iotti M."/>
            <person name="Le Tacon F."/>
            <person name="Lindquist E.A."/>
            <person name="Lipzen A."/>
            <person name="Malagnac F."/>
            <person name="Mello A."/>
            <person name="Molinier V."/>
            <person name="Miyauchi S."/>
            <person name="Poulain J."/>
            <person name="Riccioni C."/>
            <person name="Rubini A."/>
            <person name="Sitrit Y."/>
            <person name="Splivallo R."/>
            <person name="Traeger S."/>
            <person name="Wang M."/>
            <person name="Zifcakova L."/>
            <person name="Wipf D."/>
            <person name="Zambonelli A."/>
            <person name="Paolocci F."/>
            <person name="Nowrousian M."/>
            <person name="Ottonello S."/>
            <person name="Baldrian P."/>
            <person name="Spatafora J.W."/>
            <person name="Henrissat B."/>
            <person name="Nagy L.G."/>
            <person name="Aury J.M."/>
            <person name="Wincker P."/>
            <person name="Grigoriev I.V."/>
            <person name="Bonfante P."/>
            <person name="Martin F.M."/>
        </authorList>
    </citation>
    <scope>NUCLEOTIDE SEQUENCE [LARGE SCALE GENOMIC DNA]</scope>
    <source>
        <strain evidence="2 3">RN42</strain>
    </source>
</reference>
<feature type="compositionally biased region" description="Basic and acidic residues" evidence="1">
    <location>
        <begin position="9"/>
        <end position="26"/>
    </location>
</feature>
<accession>A0A3N4IBS2</accession>
<dbReference type="EMBL" id="ML119664">
    <property type="protein sequence ID" value="RPA83542.1"/>
    <property type="molecule type" value="Genomic_DNA"/>
</dbReference>
<keyword evidence="3" id="KW-1185">Reference proteome</keyword>